<dbReference type="EMBL" id="SLWA01000001">
    <property type="protein sequence ID" value="TCN60827.1"/>
    <property type="molecule type" value="Genomic_DNA"/>
</dbReference>
<name>A0ABY2B4R7_9FLAO</name>
<evidence type="ECO:0000313" key="2">
    <source>
        <dbReference type="EMBL" id="TCN60827.1"/>
    </source>
</evidence>
<evidence type="ECO:0000256" key="1">
    <source>
        <dbReference type="SAM" id="Phobius"/>
    </source>
</evidence>
<comment type="caution">
    <text evidence="2">The sequence shown here is derived from an EMBL/GenBank/DDBJ whole genome shotgun (WGS) entry which is preliminary data.</text>
</comment>
<accession>A0ABY2B4R7</accession>
<keyword evidence="1" id="KW-0472">Membrane</keyword>
<sequence>MKKLDRKKLENLKGGTLSSAPGCGTIGILLIFTSVGYGGSTPFWNGMASSCWNS</sequence>
<gene>
    <name evidence="2" type="ORF">EV142_101404</name>
</gene>
<dbReference type="Proteomes" id="UP000295270">
    <property type="component" value="Unassembled WGS sequence"/>
</dbReference>
<evidence type="ECO:0000313" key="3">
    <source>
        <dbReference type="Proteomes" id="UP000295270"/>
    </source>
</evidence>
<reference evidence="2 3" key="1">
    <citation type="journal article" date="2015" name="Stand. Genomic Sci.">
        <title>Genomic Encyclopedia of Bacterial and Archaeal Type Strains, Phase III: the genomes of soil and plant-associated and newly described type strains.</title>
        <authorList>
            <person name="Whitman W.B."/>
            <person name="Woyke T."/>
            <person name="Klenk H.P."/>
            <person name="Zhou Y."/>
            <person name="Lilburn T.G."/>
            <person name="Beck B.J."/>
            <person name="De Vos P."/>
            <person name="Vandamme P."/>
            <person name="Eisen J.A."/>
            <person name="Garrity G."/>
            <person name="Hugenholtz P."/>
            <person name="Kyrpides N.C."/>
        </authorList>
    </citation>
    <scope>NUCLEOTIDE SEQUENCE [LARGE SCALE GENOMIC DNA]</scope>
    <source>
        <strain evidence="2 3">P5626</strain>
    </source>
</reference>
<keyword evidence="1" id="KW-1133">Transmembrane helix</keyword>
<dbReference type="RefSeq" id="WP_158286282.1">
    <property type="nucleotide sequence ID" value="NZ_JBDSHJ010000043.1"/>
</dbReference>
<keyword evidence="1" id="KW-0812">Transmembrane</keyword>
<protein>
    <recommendedName>
        <fullName evidence="4">Bacteriocin</fullName>
    </recommendedName>
</protein>
<organism evidence="2 3">
    <name type="scientific">Flavobacterium circumlabens</name>
    <dbReference type="NCBI Taxonomy" id="2133765"/>
    <lineage>
        <taxon>Bacteria</taxon>
        <taxon>Pseudomonadati</taxon>
        <taxon>Bacteroidota</taxon>
        <taxon>Flavobacteriia</taxon>
        <taxon>Flavobacteriales</taxon>
        <taxon>Flavobacteriaceae</taxon>
        <taxon>Flavobacterium</taxon>
    </lineage>
</organism>
<keyword evidence="3" id="KW-1185">Reference proteome</keyword>
<feature type="transmembrane region" description="Helical" evidence="1">
    <location>
        <begin position="20"/>
        <end position="39"/>
    </location>
</feature>
<evidence type="ECO:0008006" key="4">
    <source>
        <dbReference type="Google" id="ProtNLM"/>
    </source>
</evidence>
<proteinExistence type="predicted"/>